<sequence length="585" mass="62521">MSGASRGRWWLVALPVLAALLSSCLSVPTDGPVEAGQPPSSAPSGPVEIEPEPPAAGASPQLVVEGFLHAMADYRTEYSVAREYLSEDVRDQWRPEQAVLVYGEASPVGNGTSVVLDAPLVGVVGPDGAYTHSDSRYRIDFEMEQDAQGQWRIGNPPPGLLVSQYLFERFYNGFDVFFFDPTFTTVVPDPIYVARGQQSATTLVEALLDGPTEWLEPAVVSALPAQTQLGLSIPTTAEGVAEVSLNDAVNQLTAEQRSRMAAQVVWTLRQLPQTTAVRFLVDGAPYVVPGQRADGTVSVDAYEHLAPVPAGLSSQLYLARAEGVSRLVEVQGSLQPVPVEGPLGTLGRGVASMAVAPTPGGEVAVVSEDRTRVDVAETLPGAPLTTVLSGAEGLLTPQFSRDHDLWLVERRRGSSQLHVVVDGELRPVRAPELEDSEVVAFRISPDGTRMAVVRRVDGGTELGLALVRRGEEVGVDSYRSIPLVSATGRELTVVQDVEWADATTFMLLARSDADRQSLPWLVDQDGAEMQQVGSGGWSPDSLQVSPSPTNPRAAAVGPDGQLWLHQGDYRWPEVLSEVTAAAYPG</sequence>
<keyword evidence="2" id="KW-0732">Signal</keyword>
<name>A0A6A9UZI7_9ACTN</name>
<evidence type="ECO:0000256" key="1">
    <source>
        <dbReference type="SAM" id="MobiDB-lite"/>
    </source>
</evidence>
<dbReference type="InterPro" id="IPR019606">
    <property type="entry name" value="GerMN"/>
</dbReference>
<dbReference type="Pfam" id="PF10646">
    <property type="entry name" value="Germane"/>
    <property type="match status" value="1"/>
</dbReference>
<gene>
    <name evidence="4" type="ORF">GC722_15535</name>
</gene>
<dbReference type="Gene3D" id="2.120.10.30">
    <property type="entry name" value="TolB, C-terminal domain"/>
    <property type="match status" value="1"/>
</dbReference>
<organism evidence="4 5">
    <name type="scientific">Auraticoccus cholistanensis</name>
    <dbReference type="NCBI Taxonomy" id="2656650"/>
    <lineage>
        <taxon>Bacteria</taxon>
        <taxon>Bacillati</taxon>
        <taxon>Actinomycetota</taxon>
        <taxon>Actinomycetes</taxon>
        <taxon>Propionibacteriales</taxon>
        <taxon>Propionibacteriaceae</taxon>
        <taxon>Auraticoccus</taxon>
    </lineage>
</organism>
<dbReference type="PROSITE" id="PS51257">
    <property type="entry name" value="PROKAR_LIPOPROTEIN"/>
    <property type="match status" value="1"/>
</dbReference>
<dbReference type="InterPro" id="IPR059026">
    <property type="entry name" value="LpqB_N"/>
</dbReference>
<dbReference type="EMBL" id="WPCU01000010">
    <property type="protein sequence ID" value="MVA77422.1"/>
    <property type="molecule type" value="Genomic_DNA"/>
</dbReference>
<comment type="caution">
    <text evidence="4">The sequence shown here is derived from an EMBL/GenBank/DDBJ whole genome shotgun (WGS) entry which is preliminary data.</text>
</comment>
<dbReference type="SUPFAM" id="SSF82171">
    <property type="entry name" value="DPP6 N-terminal domain-like"/>
    <property type="match status" value="1"/>
</dbReference>
<evidence type="ECO:0000259" key="3">
    <source>
        <dbReference type="SMART" id="SM00909"/>
    </source>
</evidence>
<dbReference type="SMART" id="SM00909">
    <property type="entry name" value="Germane"/>
    <property type="match status" value="1"/>
</dbReference>
<evidence type="ECO:0000313" key="5">
    <source>
        <dbReference type="Proteomes" id="UP000435304"/>
    </source>
</evidence>
<feature type="compositionally biased region" description="Low complexity" evidence="1">
    <location>
        <begin position="35"/>
        <end position="46"/>
    </location>
</feature>
<evidence type="ECO:0000256" key="2">
    <source>
        <dbReference type="SAM" id="SignalP"/>
    </source>
</evidence>
<reference evidence="4 5" key="1">
    <citation type="submission" date="2019-12" db="EMBL/GenBank/DDBJ databases">
        <title>Auraticoccus cholistani sp. nov., an actinomycete isolated from soil of Cholistan desert.</title>
        <authorList>
            <person name="Cheema M.T."/>
        </authorList>
    </citation>
    <scope>NUCLEOTIDE SEQUENCE [LARGE SCALE GENOMIC DNA]</scope>
    <source>
        <strain evidence="4 5">F435</strain>
    </source>
</reference>
<dbReference type="Proteomes" id="UP000435304">
    <property type="component" value="Unassembled WGS sequence"/>
</dbReference>
<feature type="region of interest" description="Disordered" evidence="1">
    <location>
        <begin position="529"/>
        <end position="554"/>
    </location>
</feature>
<feature type="region of interest" description="Disordered" evidence="1">
    <location>
        <begin position="31"/>
        <end position="56"/>
    </location>
</feature>
<proteinExistence type="predicted"/>
<feature type="chain" id="PRO_5039253989" description="GerMN domain-containing protein" evidence="2">
    <location>
        <begin position="19"/>
        <end position="585"/>
    </location>
</feature>
<evidence type="ECO:0000313" key="4">
    <source>
        <dbReference type="EMBL" id="MVA77422.1"/>
    </source>
</evidence>
<protein>
    <recommendedName>
        <fullName evidence="3">GerMN domain-containing protein</fullName>
    </recommendedName>
</protein>
<dbReference type="RefSeq" id="WP_156611617.1">
    <property type="nucleotide sequence ID" value="NZ_WPCU01000010.1"/>
</dbReference>
<dbReference type="Pfam" id="PF25976">
    <property type="entry name" value="LpqB_N"/>
    <property type="match status" value="1"/>
</dbReference>
<dbReference type="AlphaFoldDB" id="A0A6A9UZI7"/>
<feature type="domain" description="GerMN" evidence="3">
    <location>
        <begin position="200"/>
        <end position="290"/>
    </location>
</feature>
<keyword evidence="5" id="KW-1185">Reference proteome</keyword>
<feature type="signal peptide" evidence="2">
    <location>
        <begin position="1"/>
        <end position="18"/>
    </location>
</feature>
<dbReference type="InterPro" id="IPR011042">
    <property type="entry name" value="6-blade_b-propeller_TolB-like"/>
</dbReference>
<accession>A0A6A9UZI7</accession>